<dbReference type="eggNOG" id="KOG3020">
    <property type="taxonomic scope" value="Eukaryota"/>
</dbReference>
<dbReference type="PIRSF" id="PIRSF005902">
    <property type="entry name" value="DNase_TatD"/>
    <property type="match status" value="1"/>
</dbReference>
<dbReference type="KEGG" id="smo:SELMODRAFT_139401"/>
<dbReference type="PANTHER" id="PTHR47176:SF1">
    <property type="entry name" value="OS04G0577500 PROTEIN"/>
    <property type="match status" value="1"/>
</dbReference>
<proteinExistence type="predicted"/>
<dbReference type="Proteomes" id="UP000001514">
    <property type="component" value="Unassembled WGS sequence"/>
</dbReference>
<dbReference type="Gene3D" id="3.20.20.140">
    <property type="entry name" value="Metal-dependent hydrolases"/>
    <property type="match status" value="1"/>
</dbReference>
<dbReference type="Gramene" id="EFJ37715">
    <property type="protein sequence ID" value="EFJ37715"/>
    <property type="gene ID" value="SELMODRAFT_139401"/>
</dbReference>
<evidence type="ECO:0000256" key="1">
    <source>
        <dbReference type="PIRSR" id="PIRSR005902-1"/>
    </source>
</evidence>
<evidence type="ECO:0008006" key="4">
    <source>
        <dbReference type="Google" id="ProtNLM"/>
    </source>
</evidence>
<dbReference type="GO" id="GO:0046872">
    <property type="term" value="F:metal ion binding"/>
    <property type="evidence" value="ECO:0007669"/>
    <property type="project" value="UniProtKB-KW"/>
</dbReference>
<dbReference type="STRING" id="88036.D8QQ19"/>
<dbReference type="InParanoid" id="D8QQ19"/>
<reference evidence="2 3" key="1">
    <citation type="journal article" date="2011" name="Science">
        <title>The Selaginella genome identifies genetic changes associated with the evolution of vascular plants.</title>
        <authorList>
            <person name="Banks J.A."/>
            <person name="Nishiyama T."/>
            <person name="Hasebe M."/>
            <person name="Bowman J.L."/>
            <person name="Gribskov M."/>
            <person name="dePamphilis C."/>
            <person name="Albert V.A."/>
            <person name="Aono N."/>
            <person name="Aoyama T."/>
            <person name="Ambrose B.A."/>
            <person name="Ashton N.W."/>
            <person name="Axtell M.J."/>
            <person name="Barker E."/>
            <person name="Barker M.S."/>
            <person name="Bennetzen J.L."/>
            <person name="Bonawitz N.D."/>
            <person name="Chapple C."/>
            <person name="Cheng C."/>
            <person name="Correa L.G."/>
            <person name="Dacre M."/>
            <person name="DeBarry J."/>
            <person name="Dreyer I."/>
            <person name="Elias M."/>
            <person name="Engstrom E.M."/>
            <person name="Estelle M."/>
            <person name="Feng L."/>
            <person name="Finet C."/>
            <person name="Floyd S.K."/>
            <person name="Frommer W.B."/>
            <person name="Fujita T."/>
            <person name="Gramzow L."/>
            <person name="Gutensohn M."/>
            <person name="Harholt J."/>
            <person name="Hattori M."/>
            <person name="Heyl A."/>
            <person name="Hirai T."/>
            <person name="Hiwatashi Y."/>
            <person name="Ishikawa M."/>
            <person name="Iwata M."/>
            <person name="Karol K.G."/>
            <person name="Koehler B."/>
            <person name="Kolukisaoglu U."/>
            <person name="Kubo M."/>
            <person name="Kurata T."/>
            <person name="Lalonde S."/>
            <person name="Li K."/>
            <person name="Li Y."/>
            <person name="Litt A."/>
            <person name="Lyons E."/>
            <person name="Manning G."/>
            <person name="Maruyama T."/>
            <person name="Michael T.P."/>
            <person name="Mikami K."/>
            <person name="Miyazaki S."/>
            <person name="Morinaga S."/>
            <person name="Murata T."/>
            <person name="Mueller-Roeber B."/>
            <person name="Nelson D.R."/>
            <person name="Obara M."/>
            <person name="Oguri Y."/>
            <person name="Olmstead R.G."/>
            <person name="Onodera N."/>
            <person name="Petersen B.L."/>
            <person name="Pils B."/>
            <person name="Prigge M."/>
            <person name="Rensing S.A."/>
            <person name="Riano-Pachon D.M."/>
            <person name="Roberts A.W."/>
            <person name="Sato Y."/>
            <person name="Scheller H.V."/>
            <person name="Schulz B."/>
            <person name="Schulz C."/>
            <person name="Shakirov E.V."/>
            <person name="Shibagaki N."/>
            <person name="Shinohara N."/>
            <person name="Shippen D.E."/>
            <person name="Soerensen I."/>
            <person name="Sotooka R."/>
            <person name="Sugimoto N."/>
            <person name="Sugita M."/>
            <person name="Sumikawa N."/>
            <person name="Tanurdzic M."/>
            <person name="Theissen G."/>
            <person name="Ulvskov P."/>
            <person name="Wakazuki S."/>
            <person name="Weng J.K."/>
            <person name="Willats W.W."/>
            <person name="Wipf D."/>
            <person name="Wolf P.G."/>
            <person name="Yang L."/>
            <person name="Zimmer A.D."/>
            <person name="Zhu Q."/>
            <person name="Mitros T."/>
            <person name="Hellsten U."/>
            <person name="Loque D."/>
            <person name="Otillar R."/>
            <person name="Salamov A."/>
            <person name="Schmutz J."/>
            <person name="Shapiro H."/>
            <person name="Lindquist E."/>
            <person name="Lucas S."/>
            <person name="Rokhsar D."/>
            <person name="Grigoriev I.V."/>
        </authorList>
    </citation>
    <scope>NUCLEOTIDE SEQUENCE [LARGE SCALE GENOMIC DNA]</scope>
</reference>
<dbReference type="OrthoDB" id="6079689at2759"/>
<accession>D8QQ19</accession>
<organism evidence="3">
    <name type="scientific">Selaginella moellendorffii</name>
    <name type="common">Spikemoss</name>
    <dbReference type="NCBI Taxonomy" id="88036"/>
    <lineage>
        <taxon>Eukaryota</taxon>
        <taxon>Viridiplantae</taxon>
        <taxon>Streptophyta</taxon>
        <taxon>Embryophyta</taxon>
        <taxon>Tracheophyta</taxon>
        <taxon>Lycopodiopsida</taxon>
        <taxon>Selaginellales</taxon>
        <taxon>Selaginellaceae</taxon>
        <taxon>Selaginella</taxon>
    </lineage>
</organism>
<gene>
    <name evidence="2" type="ORF">SELMODRAFT_139401</name>
</gene>
<protein>
    <recommendedName>
        <fullName evidence="4">TatD related DNase</fullName>
    </recommendedName>
</protein>
<feature type="binding site" evidence="1">
    <location>
        <position position="7"/>
    </location>
    <ligand>
        <name>a divalent metal cation</name>
        <dbReference type="ChEBI" id="CHEBI:60240"/>
        <label>1</label>
    </ligand>
</feature>
<evidence type="ECO:0000313" key="3">
    <source>
        <dbReference type="Proteomes" id="UP000001514"/>
    </source>
</evidence>
<evidence type="ECO:0000313" key="2">
    <source>
        <dbReference type="EMBL" id="EFJ37715.1"/>
    </source>
</evidence>
<feature type="binding site" evidence="1">
    <location>
        <position position="131"/>
    </location>
    <ligand>
        <name>a divalent metal cation</name>
        <dbReference type="ChEBI" id="CHEBI:60240"/>
        <label>2</label>
    </ligand>
</feature>
<dbReference type="CDD" id="cd01310">
    <property type="entry name" value="TatD_DNAse"/>
    <property type="match status" value="1"/>
</dbReference>
<dbReference type="InterPro" id="IPR032466">
    <property type="entry name" value="Metal_Hydrolase"/>
</dbReference>
<dbReference type="Pfam" id="PF01026">
    <property type="entry name" value="TatD_DNase"/>
    <property type="match status" value="1"/>
</dbReference>
<feature type="binding site" evidence="1">
    <location>
        <position position="93"/>
    </location>
    <ligand>
        <name>a divalent metal cation</name>
        <dbReference type="ChEBI" id="CHEBI:60240"/>
        <label>1</label>
    </ligand>
</feature>
<dbReference type="FunCoup" id="D8QQ19">
    <property type="interactions" value="1551"/>
</dbReference>
<feature type="binding site" evidence="1">
    <location>
        <position position="156"/>
    </location>
    <ligand>
        <name>a divalent metal cation</name>
        <dbReference type="ChEBI" id="CHEBI:60240"/>
        <label>2</label>
    </ligand>
</feature>
<keyword evidence="3" id="KW-1185">Reference proteome</keyword>
<dbReference type="GO" id="GO:0016788">
    <property type="term" value="F:hydrolase activity, acting on ester bonds"/>
    <property type="evidence" value="ECO:0007669"/>
    <property type="project" value="InterPro"/>
</dbReference>
<sequence>MPLFDAHCHLHDPRVAHCVPQLIQSAADAGVRWFAVNGTSEEDWKTVKTLGESHSSVIPNYGLHPWYVSSRSSDWLSNLKSMLSSDPSAAVGEVGLDMGTRGRQTDESTQIEVLKQQLELAREIHRPVSVHCVRAFGQLQHLLKEMGDFPDGVILHSFLGTAEMVKPLARHGCYFSFSGFLTSMKEQKARKMLAEVPMDRILLETDAPDALPVVDSSMLSWIPDDPAGSPADESLEETKRLAQSKALNHPTNILSVLSWVSQLKGLSKDELSAASFKNAKRVFSYEGSKVN</sequence>
<dbReference type="OMA" id="HIYASEF"/>
<feature type="binding site" evidence="1">
    <location>
        <position position="206"/>
    </location>
    <ligand>
        <name>a divalent metal cation</name>
        <dbReference type="ChEBI" id="CHEBI:60240"/>
        <label>1</label>
    </ligand>
</feature>
<name>D8QQ19_SELML</name>
<keyword evidence="1" id="KW-0479">Metal-binding</keyword>
<dbReference type="PANTHER" id="PTHR47176">
    <property type="entry name" value="OSJNBA0020J04.13 PROTEIN"/>
    <property type="match status" value="1"/>
</dbReference>
<dbReference type="InterPro" id="IPR001130">
    <property type="entry name" value="TatD-like"/>
</dbReference>
<feature type="binding site" evidence="1">
    <location>
        <position position="9"/>
    </location>
    <ligand>
        <name>a divalent metal cation</name>
        <dbReference type="ChEBI" id="CHEBI:60240"/>
        <label>1</label>
    </ligand>
</feature>
<dbReference type="AlphaFoldDB" id="D8QQ19"/>
<dbReference type="SUPFAM" id="SSF51556">
    <property type="entry name" value="Metallo-dependent hydrolases"/>
    <property type="match status" value="1"/>
</dbReference>
<dbReference type="EMBL" id="GL377565">
    <property type="protein sequence ID" value="EFJ37715.1"/>
    <property type="molecule type" value="Genomic_DNA"/>
</dbReference>
<dbReference type="HOGENOM" id="CLU_031506_0_0_1"/>